<keyword evidence="2 5" id="KW-0732">Signal</keyword>
<dbReference type="RefSeq" id="WP_013164387.1">
    <property type="nucleotide sequence ID" value="NC_014216.1"/>
</dbReference>
<dbReference type="STRING" id="589865.DaAHT2_2208"/>
<dbReference type="OrthoDB" id="9782597at2"/>
<sequence length="212" mass="23228">MRLYLVVCCLGLLLGAGVAVTYAAEGERAEPVRIEADRMETGDEPNSVLFRGQVVARQGDLVIHADTMTIFHLSQEEQDQLPAGDRRRLKKLYATGQVRVEAEDWIGTGDTLEYTEADRKVLLAGKARAWQEGNLITGRSITLYLDEGRSVVERGETPEERVRAFFYADDDQPKPMAPDDESADHTAPPAEQPPGSPANGDQNPPTVAPEAP</sequence>
<dbReference type="GO" id="GO:0017089">
    <property type="term" value="F:glycolipid transfer activity"/>
    <property type="evidence" value="ECO:0007669"/>
    <property type="project" value="TreeGrafter"/>
</dbReference>
<organism evidence="7 8">
    <name type="scientific">Desulfurivibrio alkaliphilus (strain DSM 19089 / UNIQEM U267 / AHT2)</name>
    <dbReference type="NCBI Taxonomy" id="589865"/>
    <lineage>
        <taxon>Bacteria</taxon>
        <taxon>Pseudomonadati</taxon>
        <taxon>Thermodesulfobacteriota</taxon>
        <taxon>Desulfobulbia</taxon>
        <taxon>Desulfobulbales</taxon>
        <taxon>Desulfobulbaceae</taxon>
        <taxon>Desulfurivibrio</taxon>
    </lineage>
</organism>
<evidence type="ECO:0000313" key="8">
    <source>
        <dbReference type="Proteomes" id="UP000001508"/>
    </source>
</evidence>
<dbReference type="InParanoid" id="D6Z6A8"/>
<dbReference type="GO" id="GO:0001530">
    <property type="term" value="F:lipopolysaccharide binding"/>
    <property type="evidence" value="ECO:0007669"/>
    <property type="project" value="InterPro"/>
</dbReference>
<evidence type="ECO:0000256" key="1">
    <source>
        <dbReference type="ARBA" id="ARBA00022448"/>
    </source>
</evidence>
<dbReference type="EMBL" id="CP001940">
    <property type="protein sequence ID" value="ADH86873.1"/>
    <property type="molecule type" value="Genomic_DNA"/>
</dbReference>
<feature type="signal peptide" evidence="5">
    <location>
        <begin position="1"/>
        <end position="23"/>
    </location>
</feature>
<proteinExistence type="predicted"/>
<dbReference type="HOGENOM" id="CLU_1298106_0_0_7"/>
<evidence type="ECO:0000256" key="2">
    <source>
        <dbReference type="ARBA" id="ARBA00022729"/>
    </source>
</evidence>
<dbReference type="InterPro" id="IPR052037">
    <property type="entry name" value="LPS_export_LptA"/>
</dbReference>
<feature type="region of interest" description="Disordered" evidence="4">
    <location>
        <begin position="167"/>
        <end position="212"/>
    </location>
</feature>
<dbReference type="eggNOG" id="COG1934">
    <property type="taxonomic scope" value="Bacteria"/>
</dbReference>
<accession>D6Z6A8</accession>
<dbReference type="InterPro" id="IPR014340">
    <property type="entry name" value="LptA"/>
</dbReference>
<reference evidence="8" key="1">
    <citation type="submission" date="2010-02" db="EMBL/GenBank/DDBJ databases">
        <title>Complete sequence of Desulfurivibrio alkaliphilus AHT2.</title>
        <authorList>
            <consortium name="US DOE Joint Genome Institute"/>
            <person name="Pitluck S."/>
            <person name="Chertkov O."/>
            <person name="Detter J.C."/>
            <person name="Han C."/>
            <person name="Tapia R."/>
            <person name="Larimer F."/>
            <person name="Land M."/>
            <person name="Hauser L."/>
            <person name="Kyrpides N."/>
            <person name="Mikhailova N."/>
            <person name="Sorokin D.Y."/>
            <person name="Muyzer G."/>
            <person name="Woyke T."/>
        </authorList>
    </citation>
    <scope>NUCLEOTIDE SEQUENCE [LARGE SCALE GENOMIC DNA]</scope>
    <source>
        <strain evidence="8">DSM 19089 / UNIQEM U267 / AHT2</strain>
    </source>
</reference>
<keyword evidence="8" id="KW-1185">Reference proteome</keyword>
<dbReference type="Gene3D" id="2.60.450.10">
    <property type="entry name" value="Lipopolysaccharide (LPS) transport protein A like domain"/>
    <property type="match status" value="1"/>
</dbReference>
<dbReference type="Pfam" id="PF03968">
    <property type="entry name" value="LptD_N"/>
    <property type="match status" value="1"/>
</dbReference>
<evidence type="ECO:0000259" key="6">
    <source>
        <dbReference type="Pfam" id="PF03968"/>
    </source>
</evidence>
<dbReference type="FunCoup" id="D6Z6A8">
    <property type="interactions" value="29"/>
</dbReference>
<gene>
    <name evidence="7" type="ordered locus">DaAHT2_2208</name>
</gene>
<dbReference type="GO" id="GO:0030288">
    <property type="term" value="C:outer membrane-bounded periplasmic space"/>
    <property type="evidence" value="ECO:0007669"/>
    <property type="project" value="TreeGrafter"/>
</dbReference>
<name>D6Z6A8_DESAT</name>
<dbReference type="GO" id="GO:0009279">
    <property type="term" value="C:cell outer membrane"/>
    <property type="evidence" value="ECO:0007669"/>
    <property type="project" value="TreeGrafter"/>
</dbReference>
<evidence type="ECO:0000256" key="5">
    <source>
        <dbReference type="SAM" id="SignalP"/>
    </source>
</evidence>
<evidence type="ECO:0000313" key="7">
    <source>
        <dbReference type="EMBL" id="ADH86873.1"/>
    </source>
</evidence>
<dbReference type="PANTHER" id="PTHR36504:SF1">
    <property type="entry name" value="LIPOPOLYSACCHARIDE EXPORT SYSTEM PROTEIN LPTA"/>
    <property type="match status" value="1"/>
</dbReference>
<protein>
    <submittedName>
        <fullName evidence="7">Lipopolysaccharide transport periplasmic protein LptA</fullName>
    </submittedName>
</protein>
<dbReference type="AlphaFoldDB" id="D6Z6A8"/>
<dbReference type="KEGG" id="dak:DaAHT2_2208"/>
<evidence type="ECO:0000256" key="4">
    <source>
        <dbReference type="SAM" id="MobiDB-lite"/>
    </source>
</evidence>
<evidence type="ECO:0000256" key="3">
    <source>
        <dbReference type="ARBA" id="ARBA00022764"/>
    </source>
</evidence>
<dbReference type="PANTHER" id="PTHR36504">
    <property type="entry name" value="LIPOPOLYSACCHARIDE EXPORT SYSTEM PROTEIN LPTA"/>
    <property type="match status" value="1"/>
</dbReference>
<dbReference type="InterPro" id="IPR005653">
    <property type="entry name" value="OstA-like_N"/>
</dbReference>
<keyword evidence="1" id="KW-0813">Transport</keyword>
<feature type="chain" id="PRO_5003091640" evidence="5">
    <location>
        <begin position="24"/>
        <end position="212"/>
    </location>
</feature>
<keyword evidence="3" id="KW-0574">Periplasm</keyword>
<dbReference type="GO" id="GO:0015920">
    <property type="term" value="P:lipopolysaccharide transport"/>
    <property type="evidence" value="ECO:0007669"/>
    <property type="project" value="InterPro"/>
</dbReference>
<dbReference type="NCBIfam" id="TIGR03002">
    <property type="entry name" value="outer_YhbN_LptA"/>
    <property type="match status" value="1"/>
</dbReference>
<feature type="domain" description="Organic solvent tolerance-like N-terminal" evidence="6">
    <location>
        <begin position="34"/>
        <end position="148"/>
    </location>
</feature>
<dbReference type="Proteomes" id="UP000001508">
    <property type="component" value="Chromosome"/>
</dbReference>